<proteinExistence type="predicted"/>
<evidence type="ECO:0008006" key="7">
    <source>
        <dbReference type="Google" id="ProtNLM"/>
    </source>
</evidence>
<keyword evidence="1" id="KW-0378">Hydrolase</keyword>
<dbReference type="Gene3D" id="2.60.40.3440">
    <property type="match status" value="1"/>
</dbReference>
<evidence type="ECO:0000259" key="4">
    <source>
        <dbReference type="Pfam" id="PF13472"/>
    </source>
</evidence>
<evidence type="ECO:0000256" key="1">
    <source>
        <dbReference type="ARBA" id="ARBA00022801"/>
    </source>
</evidence>
<name>A0A6C2UCR8_PONDE</name>
<dbReference type="InterPro" id="IPR051532">
    <property type="entry name" value="Ester_Hydrolysis_Enzymes"/>
</dbReference>
<evidence type="ECO:0000256" key="2">
    <source>
        <dbReference type="SAM" id="SignalP"/>
    </source>
</evidence>
<feature type="signal peptide" evidence="2">
    <location>
        <begin position="1"/>
        <end position="22"/>
    </location>
</feature>
<dbReference type="PANTHER" id="PTHR30383:SF5">
    <property type="entry name" value="SGNH HYDROLASE-TYPE ESTERASE DOMAIN-CONTAINING PROTEIN"/>
    <property type="match status" value="1"/>
</dbReference>
<dbReference type="GO" id="GO:0004622">
    <property type="term" value="F:phosphatidylcholine lysophospholipase activity"/>
    <property type="evidence" value="ECO:0007669"/>
    <property type="project" value="TreeGrafter"/>
</dbReference>
<dbReference type="Gene3D" id="3.40.50.1110">
    <property type="entry name" value="SGNH hydrolase"/>
    <property type="match status" value="5"/>
</dbReference>
<protein>
    <recommendedName>
        <fullName evidence="7">SGNH hydrolase-type esterase domain-containing protein</fullName>
    </recommendedName>
</protein>
<feature type="domain" description="SGNH hydrolase-type esterase" evidence="4">
    <location>
        <begin position="1112"/>
        <end position="1323"/>
    </location>
</feature>
<dbReference type="PANTHER" id="PTHR30383">
    <property type="entry name" value="THIOESTERASE 1/PROTEASE 1/LYSOPHOSPHOLIPASE L1"/>
    <property type="match status" value="1"/>
</dbReference>
<reference evidence="5 6" key="1">
    <citation type="submission" date="2019-04" db="EMBL/GenBank/DDBJ databases">
        <authorList>
            <person name="Van Vliet M D."/>
        </authorList>
    </citation>
    <scope>NUCLEOTIDE SEQUENCE [LARGE SCALE GENOMIC DNA]</scope>
    <source>
        <strain evidence="5 6">F1</strain>
    </source>
</reference>
<dbReference type="Proteomes" id="UP000366872">
    <property type="component" value="Unassembled WGS sequence"/>
</dbReference>
<dbReference type="InterPro" id="IPR036514">
    <property type="entry name" value="SGNH_hydro_sf"/>
</dbReference>
<evidence type="ECO:0000313" key="6">
    <source>
        <dbReference type="Proteomes" id="UP000366872"/>
    </source>
</evidence>
<evidence type="ECO:0000259" key="3">
    <source>
        <dbReference type="Pfam" id="PF03629"/>
    </source>
</evidence>
<accession>A0A6C2UCR8</accession>
<dbReference type="Pfam" id="PF17963">
    <property type="entry name" value="Big_9"/>
    <property type="match status" value="1"/>
</dbReference>
<evidence type="ECO:0000313" key="5">
    <source>
        <dbReference type="EMBL" id="VGO17699.1"/>
    </source>
</evidence>
<dbReference type="InterPro" id="IPR005181">
    <property type="entry name" value="SASA"/>
</dbReference>
<dbReference type="InterPro" id="IPR013830">
    <property type="entry name" value="SGNH_hydro"/>
</dbReference>
<keyword evidence="6" id="KW-1185">Reference proteome</keyword>
<dbReference type="EMBL" id="CAAHFG010000005">
    <property type="protein sequence ID" value="VGO17699.1"/>
    <property type="molecule type" value="Genomic_DNA"/>
</dbReference>
<feature type="chain" id="PRO_5025411355" description="SGNH hydrolase-type esterase domain-containing protein" evidence="2">
    <location>
        <begin position="23"/>
        <end position="2511"/>
    </location>
</feature>
<organism evidence="5 6">
    <name type="scientific">Pontiella desulfatans</name>
    <dbReference type="NCBI Taxonomy" id="2750659"/>
    <lineage>
        <taxon>Bacteria</taxon>
        <taxon>Pseudomonadati</taxon>
        <taxon>Kiritimatiellota</taxon>
        <taxon>Kiritimatiellia</taxon>
        <taxon>Kiritimatiellales</taxon>
        <taxon>Pontiellaceae</taxon>
        <taxon>Pontiella</taxon>
    </lineage>
</organism>
<dbReference type="Pfam" id="PF03629">
    <property type="entry name" value="SASA"/>
    <property type="match status" value="1"/>
</dbReference>
<feature type="domain" description="Sialate O-acetylesterase" evidence="3">
    <location>
        <begin position="1950"/>
        <end position="2122"/>
    </location>
</feature>
<dbReference type="SUPFAM" id="SSF52266">
    <property type="entry name" value="SGNH hydrolase"/>
    <property type="match status" value="5"/>
</dbReference>
<sequence>MKPVLNKVLIAGAALSISTAFGDQPRTVTPERQNEWWHARHEEKLAEISNRGDQIDLVFIGDSITHFIDSYAPGLVQQVFPGIQHLNLGYSADKTENVLWRLRNGELAGISPQVVVIMIGTNNTGHRQDSAAVTGEAIGLIVQEVRQQLPDAQVILHSIFPRGEGPTDGLRMLNEEINALLPAIAAGDEKIIHMDINSEFLDQDGILSTSIMPDLLHPNAAGYDIWMTAIEPVADQYLIPSFEPTISWDGEAGDGLWSSVTNWTGDRLPGATDIVGIGDVTVNYDVTDGGGNLPSACIIQLSNATLNATTVLRMTSSSIHVGSNSTVTGSGWWDLNGGSFVFEDGAAVTMNNWEQKGLNTFTFNLSASGFTTLTPGALRIGNDGVHGASISNATYVVDMTNYTGGAGTITLMDFGTDGANMDNATFQSATMIVTNAGAYQASIQWNDSTEAIELSIAGTPPPDPDAVSWDGEAGDGLWTSATNWLGDVEPTYGDDVVINNAAVNWDVTTNAGSFLPDSLTLTGSATLTANTVTRFNGTEVNVGPQAALAGTSFYDFNSSTARFEAGATATMTWWEQKGSPTFVFNLNAAGFTVLTPGNLLSSTGMSNVTYVVDMANYTGVAQDITLVDFTNGGSLTAAGFQTANLVVQNAGSYTANLVWDDASDSIVLEMDGSNPGIDYDVSWDGGGGADSNWLTAANWDNDSGTGNGDVVHIGSSYTANWNFGGGWHSPGNPAVVDLDGSLTASDAVRSWSTVWNISSQASLDLGANWLVLWGGGSAFIFDAGATLSTSGNIQFGNHADCTLGFNLDADGFDALNAYGLVVDGFAGQTISVDMADYTGSDSVITLVDFSSGGAMTAADFQNFSLIVTNTGSYQASLQWNETTADIELAIEGDDSGGGGDDPGYVPTNGVAVLVVQSASGGAGSTPVDLSADGDLDWGAWDGELTVPGETMAGGAGFASLSAIGATTFDGGFFNSQNSYSWTNGTPTATGSTTLAGNATITSVGDGVQLAIDVAAAGAYQLKFYTTTYDVNLDATVTLASGGVSDMAPGTYATNSTIKYEYTVDFSTDGSDTLTLDLVKSGGANSIFAYEAFSLKSVAYVPDMVDDLGKILCIGDSITEADALRAAGDGNWSWRYPFWKKLVDAGISHEFVGTRTANYQGTSVYPDYNGQSFTNRHEAIWGLTAQERAGSAPTYLGALKSQGDTPDTAVIFCGGNDVSVDANVAAETVRDRIKTIVDHLQGDVGTSGNSDIRILLVSILPRFSGTTPLAQNTRHEEINDLLGSLATNETTATSYVTYLDISDLFNTPPGLLYDGVHPNGAGEEVEADEIFDALVLDTGTGTGTTYEITFINVDRSETVEIAGVGEVAVPPPGVDTAYKMFTGWPTVLPATANTTYQALFDIKPAPNGEYVDVFIATGQSNAYYPLNPDNSGQYAFGQGIQAALSASGYFSNPTVVIAAEPGVPIAYWWAEFINPPGPNTRYNMHFFDTTGTGPEGQLEAKINEIIANGDTPRFMGVFWWQGESDGIGDYASADTSQADYELRWNGILNQLTADLGAAGVNSNDFSFVVNTVSESGDKINNILTGIANADSRGAVFDTQVAPYFDQDIIVEPQYGNLHDYDHYAVGQANAQLFIASFGGTVDPSANQAPSAQDQTVAMGDASSISITLSATDPEDDPLSYSIIDQPTNGTLSGTAPNLTYTPNAGWNGRDTFTFTAQDVFNTSSVATITITDGKVVDLFIATGQSNAYWPLGTNSTGTYQFGYGVQDALDASGLFLNPAVVIDGAPGQEIAAWHTGTAPNGLYNQQFFDTTGVSTGKLEAAILQIITNGDVPRFRGLFWFQGETDGQNGSEAQYANRWNGLLGQLASDLNALDIATNEFQFVMNTVGNSGALINSTLTTITDADARGALFNTQVTPYRTNFNDIHGYGHYAVGEANVQLYINSFGGSIRPVDIFIVAGQSNANGQGLVSELTAQQAGPHDARFYCSWHYQAYNAETDQYFSGWQNQTVAGQTRSSFHTSSTFGGSSWFGPEIGFAARAHAINLTGNQMAVLKYPVDGSSLNTATDQFGESDWDLAAAGNRDGDCWRGFQAALSNAVAGLEQQGLTPNFKGMIWWQGENGTSAAGLNTFIAGVRNHLANTYGLQNATEFPVVITGNDRWGTGLKSGVAAPDDYVGFVNSDAFGQAGNVHVGSDEGPSDWDSNGTNDMFEIGAAYADEMAQVLAGNNGGGTDPVDVVVWDGEAGDGLWNSAANWSGDALPVLGDTIAITNGDTVNMPGNDWSLPADITVNVSGSSQIGNTVAAARLYGSMTFNFAAGSGMSGAYIDLYDGTLNFENGATFTPGFIQHRGSTTYGITFGETGFSSLTPGTLTTGDLGENWSNVTFNIDFSNYDIANGNTVDLIDYSGHSAIYSGTFNPTVNTDEGSSGLTGTLSFDTATSKVIYTFEAPVTAPVLTLNSGFPPVVEWSAVSGQTYNVWFKTNLTDSVWIDLGPATDRFTMPTNDASGFIRIEAGP</sequence>
<keyword evidence="2" id="KW-0732">Signal</keyword>
<feature type="domain" description="SGNH hydrolase-type esterase" evidence="4">
    <location>
        <begin position="59"/>
        <end position="225"/>
    </location>
</feature>
<dbReference type="Pfam" id="PF13472">
    <property type="entry name" value="Lipase_GDSL_2"/>
    <property type="match status" value="2"/>
</dbReference>
<gene>
    <name evidence="5" type="ORF">PDESU_06301</name>
</gene>